<dbReference type="PROSITE" id="PS50017">
    <property type="entry name" value="DEATH_DOMAIN"/>
    <property type="match status" value="1"/>
</dbReference>
<dbReference type="InterPro" id="IPR000488">
    <property type="entry name" value="Death_dom"/>
</dbReference>
<organism evidence="2 3">
    <name type="scientific">Geodia barretti</name>
    <name type="common">Barrett's horny sponge</name>
    <dbReference type="NCBI Taxonomy" id="519541"/>
    <lineage>
        <taxon>Eukaryota</taxon>
        <taxon>Metazoa</taxon>
        <taxon>Porifera</taxon>
        <taxon>Demospongiae</taxon>
        <taxon>Heteroscleromorpha</taxon>
        <taxon>Tetractinellida</taxon>
        <taxon>Astrophorina</taxon>
        <taxon>Geodiidae</taxon>
        <taxon>Geodia</taxon>
    </lineage>
</organism>
<dbReference type="GO" id="GO:0007165">
    <property type="term" value="P:signal transduction"/>
    <property type="evidence" value="ECO:0007669"/>
    <property type="project" value="InterPro"/>
</dbReference>
<dbReference type="CDD" id="cd01670">
    <property type="entry name" value="Death"/>
    <property type="match status" value="1"/>
</dbReference>
<evidence type="ECO:0000313" key="2">
    <source>
        <dbReference type="EMBL" id="CAI8019654.1"/>
    </source>
</evidence>
<gene>
    <name evidence="2" type="ORF">GBAR_LOCUS11804</name>
</gene>
<dbReference type="InterPro" id="IPR011029">
    <property type="entry name" value="DEATH-like_dom_sf"/>
</dbReference>
<sequence>MAEACVAKQELLEQEREATEQAGSTTKNMAGAQTKIFSQLCEDLHPLAAQWRTLGTQLNISAAEQNAIEGEKNRCQNCLEKVLQEWLTESEGPHTKALLVEVLKKKALGQTRLAGEISRNKDIPDDFDTNKEESLKVLSDKLSKIAHKYSPLGIQLLDDPDIISQIESRVIDVESYLTQILKKWRNNQDGDLPLSELLEAVRSKTINNQKLARELEDKWTQKGFLVAPLEAAADGPDGMDIN</sequence>
<dbReference type="Pfam" id="PF00531">
    <property type="entry name" value="Death"/>
    <property type="match status" value="1"/>
</dbReference>
<dbReference type="Proteomes" id="UP001174909">
    <property type="component" value="Unassembled WGS sequence"/>
</dbReference>
<accession>A0AA35RYN2</accession>
<dbReference type="Gene3D" id="1.10.533.10">
    <property type="entry name" value="Death Domain, Fas"/>
    <property type="match status" value="2"/>
</dbReference>
<name>A0AA35RYN2_GEOBA</name>
<feature type="domain" description="Death" evidence="1">
    <location>
        <begin position="47"/>
        <end position="105"/>
    </location>
</feature>
<keyword evidence="3" id="KW-1185">Reference proteome</keyword>
<comment type="caution">
    <text evidence="2">The sequence shown here is derived from an EMBL/GenBank/DDBJ whole genome shotgun (WGS) entry which is preliminary data.</text>
</comment>
<reference evidence="2" key="1">
    <citation type="submission" date="2023-03" db="EMBL/GenBank/DDBJ databases">
        <authorList>
            <person name="Steffen K."/>
            <person name="Cardenas P."/>
        </authorList>
    </citation>
    <scope>NUCLEOTIDE SEQUENCE</scope>
</reference>
<dbReference type="EMBL" id="CASHTH010001768">
    <property type="protein sequence ID" value="CAI8019654.1"/>
    <property type="molecule type" value="Genomic_DNA"/>
</dbReference>
<dbReference type="AlphaFoldDB" id="A0AA35RYN2"/>
<proteinExistence type="predicted"/>
<evidence type="ECO:0000259" key="1">
    <source>
        <dbReference type="PROSITE" id="PS50017"/>
    </source>
</evidence>
<protein>
    <recommendedName>
        <fullName evidence="1">Death domain-containing protein</fullName>
    </recommendedName>
</protein>
<evidence type="ECO:0000313" key="3">
    <source>
        <dbReference type="Proteomes" id="UP001174909"/>
    </source>
</evidence>